<feature type="region of interest" description="Disordered" evidence="1">
    <location>
        <begin position="46"/>
        <end position="65"/>
    </location>
</feature>
<gene>
    <name evidence="3" type="ORF">DSCOOX_43310</name>
</gene>
<evidence type="ECO:0000256" key="2">
    <source>
        <dbReference type="SAM" id="Phobius"/>
    </source>
</evidence>
<keyword evidence="2" id="KW-0812">Transmembrane</keyword>
<sequence length="110" mass="12133">MAAKKTQGDENMEELVQNNTWWEWVFSGIGVAILSVFVGWLLRRKKEAPSPTQNKGVVQRSTNGDNINIKANHSAFAKDDESVIQINDSQVGVLGNNASIKGGIHIKQEK</sequence>
<keyword evidence="2" id="KW-0472">Membrane</keyword>
<evidence type="ECO:0000313" key="4">
    <source>
        <dbReference type="Proteomes" id="UP000422108"/>
    </source>
</evidence>
<dbReference type="EMBL" id="AP021879">
    <property type="protein sequence ID" value="BBO91151.1"/>
    <property type="molecule type" value="Genomic_DNA"/>
</dbReference>
<name>A0A5K8AF04_9BACT</name>
<protein>
    <submittedName>
        <fullName evidence="3">Uncharacterized protein</fullName>
    </submittedName>
</protein>
<keyword evidence="4" id="KW-1185">Reference proteome</keyword>
<organism evidence="3 4">
    <name type="scientific">Desulfosarcina ovata subsp. ovata</name>
    <dbReference type="NCBI Taxonomy" id="2752305"/>
    <lineage>
        <taxon>Bacteria</taxon>
        <taxon>Pseudomonadati</taxon>
        <taxon>Thermodesulfobacteriota</taxon>
        <taxon>Desulfobacteria</taxon>
        <taxon>Desulfobacterales</taxon>
        <taxon>Desulfosarcinaceae</taxon>
        <taxon>Desulfosarcina</taxon>
    </lineage>
</organism>
<dbReference type="AlphaFoldDB" id="A0A5K8AF04"/>
<reference evidence="3 4" key="1">
    <citation type="submission" date="2019-11" db="EMBL/GenBank/DDBJ databases">
        <title>Comparative genomics of hydrocarbon-degrading Desulfosarcina strains.</title>
        <authorList>
            <person name="Watanabe M."/>
            <person name="Kojima H."/>
            <person name="Fukui M."/>
        </authorList>
    </citation>
    <scope>NUCLEOTIDE SEQUENCE [LARGE SCALE GENOMIC DNA]</scope>
    <source>
        <strain evidence="4">oXyS1</strain>
    </source>
</reference>
<evidence type="ECO:0000256" key="1">
    <source>
        <dbReference type="SAM" id="MobiDB-lite"/>
    </source>
</evidence>
<feature type="compositionally biased region" description="Polar residues" evidence="1">
    <location>
        <begin position="50"/>
        <end position="65"/>
    </location>
</feature>
<evidence type="ECO:0000313" key="3">
    <source>
        <dbReference type="EMBL" id="BBO91151.1"/>
    </source>
</evidence>
<proteinExistence type="predicted"/>
<dbReference type="Proteomes" id="UP000422108">
    <property type="component" value="Chromosome"/>
</dbReference>
<dbReference type="RefSeq" id="WP_155312110.1">
    <property type="nucleotide sequence ID" value="NZ_AP021879.1"/>
</dbReference>
<accession>A0A5K8AF04</accession>
<keyword evidence="2" id="KW-1133">Transmembrane helix</keyword>
<feature type="transmembrane region" description="Helical" evidence="2">
    <location>
        <begin position="21"/>
        <end position="42"/>
    </location>
</feature>